<sequence length="193" mass="21013">MVVNVLLYDSFETMDAFVPVSILGKLPEHFYMNYLSASGGIINSLQDVKVWTEPLEENAGGDILLIPGGKGARRLILQEQDTLRLIKEAAGAAGTVIMVGSGSAVLAQTGALYHRTVAEFASGDNWKRMFTAGIYWTRDTGWISDGKFYSCQRSADASDMILGMIADLIDINDAGRAAEALGLQWSEYDYMGQ</sequence>
<dbReference type="InterPro" id="IPR029062">
    <property type="entry name" value="Class_I_gatase-like"/>
</dbReference>
<dbReference type="InterPro" id="IPR002818">
    <property type="entry name" value="DJ-1/PfpI"/>
</dbReference>
<accession>A0ABY5VI49</accession>
<evidence type="ECO:0000313" key="3">
    <source>
        <dbReference type="Proteomes" id="UP001060164"/>
    </source>
</evidence>
<evidence type="ECO:0000313" key="2">
    <source>
        <dbReference type="EMBL" id="UWP59881.1"/>
    </source>
</evidence>
<name>A0ABY5VI49_9FIRM</name>
<proteinExistence type="predicted"/>
<keyword evidence="3" id="KW-1185">Reference proteome</keyword>
<dbReference type="Proteomes" id="UP001060164">
    <property type="component" value="Chromosome"/>
</dbReference>
<reference evidence="2" key="1">
    <citation type="journal article" date="2022" name="Cell">
        <title>Design, construction, and in vivo augmentation of a complex gut microbiome.</title>
        <authorList>
            <person name="Cheng A.G."/>
            <person name="Ho P.Y."/>
            <person name="Aranda-Diaz A."/>
            <person name="Jain S."/>
            <person name="Yu F.B."/>
            <person name="Meng X."/>
            <person name="Wang M."/>
            <person name="Iakiviak M."/>
            <person name="Nagashima K."/>
            <person name="Zhao A."/>
            <person name="Murugkar P."/>
            <person name="Patil A."/>
            <person name="Atabakhsh K."/>
            <person name="Weakley A."/>
            <person name="Yan J."/>
            <person name="Brumbaugh A.R."/>
            <person name="Higginbottom S."/>
            <person name="Dimas A."/>
            <person name="Shiver A.L."/>
            <person name="Deutschbauer A."/>
            <person name="Neff N."/>
            <person name="Sonnenburg J.L."/>
            <person name="Huang K.C."/>
            <person name="Fischbach M.A."/>
        </authorList>
    </citation>
    <scope>NUCLEOTIDE SEQUENCE</scope>
    <source>
        <strain evidence="2">DSM 19829</strain>
    </source>
</reference>
<dbReference type="EMBL" id="CP102290">
    <property type="protein sequence ID" value="UWP59881.1"/>
    <property type="molecule type" value="Genomic_DNA"/>
</dbReference>
<dbReference type="Gene3D" id="3.40.50.880">
    <property type="match status" value="1"/>
</dbReference>
<dbReference type="InterPro" id="IPR052158">
    <property type="entry name" value="INH-QAR"/>
</dbReference>
<dbReference type="Pfam" id="PF01965">
    <property type="entry name" value="DJ-1_PfpI"/>
    <property type="match status" value="1"/>
</dbReference>
<dbReference type="PANTHER" id="PTHR43130:SF15">
    <property type="entry name" value="THIJ_PFPI FAMILY PROTEIN (AFU_ORTHOLOGUE AFUA_5G14240)"/>
    <property type="match status" value="1"/>
</dbReference>
<protein>
    <submittedName>
        <fullName evidence="2">DJ-1/PfpI family protein</fullName>
    </submittedName>
</protein>
<gene>
    <name evidence="2" type="ORF">NQ502_02115</name>
</gene>
<dbReference type="RefSeq" id="WP_028528071.1">
    <property type="nucleotide sequence ID" value="NZ_CABLBR010000007.1"/>
</dbReference>
<feature type="domain" description="DJ-1/PfpI" evidence="1">
    <location>
        <begin position="3"/>
        <end position="164"/>
    </location>
</feature>
<dbReference type="SUPFAM" id="SSF52317">
    <property type="entry name" value="Class I glutamine amidotransferase-like"/>
    <property type="match status" value="1"/>
</dbReference>
<evidence type="ECO:0000259" key="1">
    <source>
        <dbReference type="Pfam" id="PF01965"/>
    </source>
</evidence>
<dbReference type="PANTHER" id="PTHR43130">
    <property type="entry name" value="ARAC-FAMILY TRANSCRIPTIONAL REGULATOR"/>
    <property type="match status" value="1"/>
</dbReference>
<organism evidence="2 3">
    <name type="scientific">Ruminococcus gauvreauii</name>
    <dbReference type="NCBI Taxonomy" id="438033"/>
    <lineage>
        <taxon>Bacteria</taxon>
        <taxon>Bacillati</taxon>
        <taxon>Bacillota</taxon>
        <taxon>Clostridia</taxon>
        <taxon>Eubacteriales</taxon>
        <taxon>Oscillospiraceae</taxon>
        <taxon>Ruminococcus</taxon>
    </lineage>
</organism>